<name>A0A1M6TQA7_REIAG</name>
<keyword evidence="2" id="KW-1185">Reference proteome</keyword>
<proteinExistence type="predicted"/>
<dbReference type="AlphaFoldDB" id="A0A1M6TQA7"/>
<sequence length="62" mass="7062">MILVLFVSTLYVATNITEALEKGSEKVKINHLRSSRRGINFLIDQILRPSYRPLISLSAMED</sequence>
<dbReference type="EMBL" id="FRAA01000006">
    <property type="protein sequence ID" value="SHK58998.1"/>
    <property type="molecule type" value="Genomic_DNA"/>
</dbReference>
<accession>A0A1M6TQA7</accession>
<evidence type="ECO:0000313" key="2">
    <source>
        <dbReference type="Proteomes" id="UP000184474"/>
    </source>
</evidence>
<evidence type="ECO:0000313" key="1">
    <source>
        <dbReference type="EMBL" id="SHK58998.1"/>
    </source>
</evidence>
<gene>
    <name evidence="1" type="ORF">SAMN04488028_106131</name>
</gene>
<reference evidence="2" key="1">
    <citation type="submission" date="2016-11" db="EMBL/GenBank/DDBJ databases">
        <authorList>
            <person name="Varghese N."/>
            <person name="Submissions S."/>
        </authorList>
    </citation>
    <scope>NUCLEOTIDE SEQUENCE [LARGE SCALE GENOMIC DNA]</scope>
    <source>
        <strain evidence="2">DSM 26134</strain>
    </source>
</reference>
<protein>
    <submittedName>
        <fullName evidence="1">Uncharacterized protein</fullName>
    </submittedName>
</protein>
<organism evidence="1 2">
    <name type="scientific">Reichenbachiella agariperforans</name>
    <dbReference type="NCBI Taxonomy" id="156994"/>
    <lineage>
        <taxon>Bacteria</taxon>
        <taxon>Pseudomonadati</taxon>
        <taxon>Bacteroidota</taxon>
        <taxon>Cytophagia</taxon>
        <taxon>Cytophagales</taxon>
        <taxon>Reichenbachiellaceae</taxon>
        <taxon>Reichenbachiella</taxon>
    </lineage>
</organism>
<dbReference type="Proteomes" id="UP000184474">
    <property type="component" value="Unassembled WGS sequence"/>
</dbReference>